<comment type="caution">
    <text evidence="2">The sequence shown here is derived from an EMBL/GenBank/DDBJ whole genome shotgun (WGS) entry which is preliminary data.</text>
</comment>
<dbReference type="Proteomes" id="UP001056436">
    <property type="component" value="Unassembled WGS sequence"/>
</dbReference>
<protein>
    <submittedName>
        <fullName evidence="2">Uncharacterized protein</fullName>
    </submittedName>
</protein>
<evidence type="ECO:0000313" key="2">
    <source>
        <dbReference type="EMBL" id="KAI3537827.1"/>
    </source>
</evidence>
<dbReference type="EMBL" id="SDAQ01000111">
    <property type="protein sequence ID" value="KAI3537827.1"/>
    <property type="molecule type" value="Genomic_DNA"/>
</dbReference>
<dbReference type="AlphaFoldDB" id="A0A9Q0AY92"/>
<feature type="compositionally biased region" description="Polar residues" evidence="1">
    <location>
        <begin position="1"/>
        <end position="15"/>
    </location>
</feature>
<feature type="region of interest" description="Disordered" evidence="1">
    <location>
        <begin position="1"/>
        <end position="41"/>
    </location>
</feature>
<name>A0A9Q0AY92_9PEZI</name>
<gene>
    <name evidence="2" type="ORF">CABS02_11978</name>
</gene>
<reference evidence="2" key="1">
    <citation type="submission" date="2019-01" db="EMBL/GenBank/DDBJ databases">
        <title>Colletotrichum abscissum LGMF1257.</title>
        <authorList>
            <person name="Baroncelli R."/>
        </authorList>
    </citation>
    <scope>NUCLEOTIDE SEQUENCE</scope>
    <source>
        <strain evidence="2">Ca142</strain>
    </source>
</reference>
<sequence>MGGYTVYQNQGSQASPAKRPHHLGRQRSTPIRLYHVQKVSR</sequence>
<evidence type="ECO:0000313" key="3">
    <source>
        <dbReference type="Proteomes" id="UP001056436"/>
    </source>
</evidence>
<keyword evidence="3" id="KW-1185">Reference proteome</keyword>
<accession>A0A9Q0AY92</accession>
<proteinExistence type="predicted"/>
<evidence type="ECO:0000256" key="1">
    <source>
        <dbReference type="SAM" id="MobiDB-lite"/>
    </source>
</evidence>
<organism evidence="2 3">
    <name type="scientific">Colletotrichum abscissum</name>
    <dbReference type="NCBI Taxonomy" id="1671311"/>
    <lineage>
        <taxon>Eukaryota</taxon>
        <taxon>Fungi</taxon>
        <taxon>Dikarya</taxon>
        <taxon>Ascomycota</taxon>
        <taxon>Pezizomycotina</taxon>
        <taxon>Sordariomycetes</taxon>
        <taxon>Hypocreomycetidae</taxon>
        <taxon>Glomerellales</taxon>
        <taxon>Glomerellaceae</taxon>
        <taxon>Colletotrichum</taxon>
        <taxon>Colletotrichum acutatum species complex</taxon>
    </lineage>
</organism>